<keyword evidence="11" id="KW-1185">Reference proteome</keyword>
<dbReference type="SUPFAM" id="SSF144232">
    <property type="entry name" value="HIT/MYND zinc finger-like"/>
    <property type="match status" value="1"/>
</dbReference>
<evidence type="ECO:0000313" key="10">
    <source>
        <dbReference type="EMBL" id="OCK77244.1"/>
    </source>
</evidence>
<keyword evidence="5" id="KW-0238">DNA-binding</keyword>
<dbReference type="PROSITE" id="PS50865">
    <property type="entry name" value="ZF_MYND_2"/>
    <property type="match status" value="1"/>
</dbReference>
<dbReference type="GO" id="GO:0003677">
    <property type="term" value="F:DNA binding"/>
    <property type="evidence" value="ECO:0007669"/>
    <property type="project" value="UniProtKB-KW"/>
</dbReference>
<keyword evidence="7" id="KW-0539">Nucleus</keyword>
<dbReference type="AlphaFoldDB" id="A0A8E2E4X8"/>
<proteinExistence type="predicted"/>
<dbReference type="Gene3D" id="6.10.140.2220">
    <property type="match status" value="1"/>
</dbReference>
<keyword evidence="2 8" id="KW-0863">Zinc-finger</keyword>
<keyword evidence="1" id="KW-0479">Metal-binding</keyword>
<evidence type="ECO:0000313" key="11">
    <source>
        <dbReference type="Proteomes" id="UP000250266"/>
    </source>
</evidence>
<dbReference type="GO" id="GO:0005634">
    <property type="term" value="C:nucleus"/>
    <property type="evidence" value="ECO:0007669"/>
    <property type="project" value="TreeGrafter"/>
</dbReference>
<reference evidence="10 11" key="1">
    <citation type="journal article" date="2016" name="Nat. Commun.">
        <title>Ectomycorrhizal ecology is imprinted in the genome of the dominant symbiotic fungus Cenococcum geophilum.</title>
        <authorList>
            <consortium name="DOE Joint Genome Institute"/>
            <person name="Peter M."/>
            <person name="Kohler A."/>
            <person name="Ohm R.A."/>
            <person name="Kuo A."/>
            <person name="Krutzmann J."/>
            <person name="Morin E."/>
            <person name="Arend M."/>
            <person name="Barry K.W."/>
            <person name="Binder M."/>
            <person name="Choi C."/>
            <person name="Clum A."/>
            <person name="Copeland A."/>
            <person name="Grisel N."/>
            <person name="Haridas S."/>
            <person name="Kipfer T."/>
            <person name="LaButti K."/>
            <person name="Lindquist E."/>
            <person name="Lipzen A."/>
            <person name="Maire R."/>
            <person name="Meier B."/>
            <person name="Mihaltcheva S."/>
            <person name="Molinier V."/>
            <person name="Murat C."/>
            <person name="Poggeler S."/>
            <person name="Quandt C.A."/>
            <person name="Sperisen C."/>
            <person name="Tritt A."/>
            <person name="Tisserant E."/>
            <person name="Crous P.W."/>
            <person name="Henrissat B."/>
            <person name="Nehls U."/>
            <person name="Egli S."/>
            <person name="Spatafora J.W."/>
            <person name="Grigoriev I.V."/>
            <person name="Martin F.M."/>
        </authorList>
    </citation>
    <scope>NUCLEOTIDE SEQUENCE [LARGE SCALE GENOMIC DNA]</scope>
    <source>
        <strain evidence="10 11">CBS 459.81</strain>
    </source>
</reference>
<gene>
    <name evidence="10" type="ORF">K432DRAFT_461196</name>
</gene>
<protein>
    <recommendedName>
        <fullName evidence="9">MYND-type domain-containing protein</fullName>
    </recommendedName>
</protein>
<dbReference type="InterPro" id="IPR002893">
    <property type="entry name" value="Znf_MYND"/>
</dbReference>
<dbReference type="InterPro" id="IPR024119">
    <property type="entry name" value="TF_DEAF-1"/>
</dbReference>
<evidence type="ECO:0000256" key="6">
    <source>
        <dbReference type="ARBA" id="ARBA00023163"/>
    </source>
</evidence>
<dbReference type="InterPro" id="IPR027974">
    <property type="entry name" value="DUF4470"/>
</dbReference>
<evidence type="ECO:0000256" key="2">
    <source>
        <dbReference type="ARBA" id="ARBA00022771"/>
    </source>
</evidence>
<keyword evidence="6" id="KW-0804">Transcription</keyword>
<dbReference type="PANTHER" id="PTHR10237:SF1">
    <property type="entry name" value="DEFORMED EPIDERMAL AUTOREGULATORY FACTOR 1 HOMOLOG"/>
    <property type="match status" value="1"/>
</dbReference>
<organism evidence="10 11">
    <name type="scientific">Lepidopterella palustris CBS 459.81</name>
    <dbReference type="NCBI Taxonomy" id="1314670"/>
    <lineage>
        <taxon>Eukaryota</taxon>
        <taxon>Fungi</taxon>
        <taxon>Dikarya</taxon>
        <taxon>Ascomycota</taxon>
        <taxon>Pezizomycotina</taxon>
        <taxon>Dothideomycetes</taxon>
        <taxon>Pleosporomycetidae</taxon>
        <taxon>Mytilinidiales</taxon>
        <taxon>Argynnaceae</taxon>
        <taxon>Lepidopterella</taxon>
    </lineage>
</organism>
<dbReference type="Pfam" id="PF01753">
    <property type="entry name" value="zf-MYND"/>
    <property type="match status" value="1"/>
</dbReference>
<keyword evidence="4" id="KW-0805">Transcription regulation</keyword>
<dbReference type="GO" id="GO:0000981">
    <property type="term" value="F:DNA-binding transcription factor activity, RNA polymerase II-specific"/>
    <property type="evidence" value="ECO:0007669"/>
    <property type="project" value="TreeGrafter"/>
</dbReference>
<evidence type="ECO:0000256" key="3">
    <source>
        <dbReference type="ARBA" id="ARBA00022833"/>
    </source>
</evidence>
<evidence type="ECO:0000256" key="1">
    <source>
        <dbReference type="ARBA" id="ARBA00022723"/>
    </source>
</evidence>
<evidence type="ECO:0000259" key="9">
    <source>
        <dbReference type="PROSITE" id="PS50865"/>
    </source>
</evidence>
<evidence type="ECO:0000256" key="7">
    <source>
        <dbReference type="ARBA" id="ARBA00023242"/>
    </source>
</evidence>
<evidence type="ECO:0000256" key="8">
    <source>
        <dbReference type="PROSITE-ProRule" id="PRU00134"/>
    </source>
</evidence>
<name>A0A8E2E4X8_9PEZI</name>
<dbReference type="Pfam" id="PF14737">
    <property type="entry name" value="DUF4470"/>
    <property type="match status" value="1"/>
</dbReference>
<evidence type="ECO:0000256" key="4">
    <source>
        <dbReference type="ARBA" id="ARBA00023015"/>
    </source>
</evidence>
<dbReference type="EMBL" id="KV745142">
    <property type="protein sequence ID" value="OCK77244.1"/>
    <property type="molecule type" value="Genomic_DNA"/>
</dbReference>
<dbReference type="Proteomes" id="UP000250266">
    <property type="component" value="Unassembled WGS sequence"/>
</dbReference>
<sequence length="1191" mass="132886">MGTPCFFVVDIVTFFYPIGNTSAVHLTRSLPPKQPADILLLGCGDVRNILFTVYADQDSSRKLDVTCCDIQPAIIARNILLLTLILDDANGLNNTSMWNIYYHLYLDDSSLKLLSAQATKLHALAASMQSWHGGKYGRQLRFCDYGTLTKVRGIWDTYRITHLNSVDRERYLQRSKAAMRRAMDKRAYFSGGTSLVLSGIRSAAPAGICAITDAPKLHQYYWDHGSTDREGDSLLKSKTPNPMFVTDMSTLHYGTDPLLGFHLATAYTPLTEQSPLRSKVMTQNSSFFKVVEAARLQFRSWAKSLRQCSSQNLTVRFFTGDAIAFSYALQQRRITRSDKATGIYRDPYHLEPLVLDSKDYTESGGAPLSFAVIDTSNLIDHIGAMNLLIATAPLLDNRSSASLYTESLVKREETYTAYVDSLLNGHFPTISTLLGLFPVEYWTNASASSTMDDLMIGSGLIAAGSDASITQMHVRLTWKRTMPEQTSQSPAFQLQVDETGCARILHEVYLNMFRHENVQRLFSNINVHTLSNNSLVRYHRGSFALFLRFIRSRVVVDWRKVMNSLLGLIETDSSLLIGRNYMQELYLYLHVFKVHSVDNLSRPFNQNHSTSVAKGLKSWKNIPPVLCITLKVPREKLGVITNLKPTEIGSPIVHCIIQSPPTSTSGRWQNIFSVVQLSFGDISTSGTKNSDTFRVHVAEDELRWSGSSSLFVSFRAPTWMLLLEPQTATVAFGIQSTPDSIRAFMKPLGFQMNIYETTLGHEENVFITKDQPNQPESASLCAFSDGKPGNSASPNQIARTIITGNVDHSTARIVSLTGRLEILSENVKLALKGGGKVETVQISPCAFIETVGPKALRMALEFPAPVLELKSKTRIARKSSYIEVQAPLAGVTDWKFFPSFIYPIFLELGTPVVWNMPHLNLECLPVINTAKKNELQWLITHTSGMFSSRERELRDKPTPSDSEKDVRVSFKDSLFSALMHFTGLQGQQARLFGLNNPTGGGVHILIFVSSLKLDVANHTVVLDSAVLPLTDRLMPRLHSFLTALSATGLCSIKVDADELQLWKQVLPAMVERSRTWEHRPDCEYLTESRIPLSVENGQKLLCSCGNGQLPTKFITGVPQWGSVSKYFVRAALSPCFPAPFSEQLIDFNSIGRDKSRNGAGLLMCRQCRKTSYCSAERQRADWNKHKINCGC</sequence>
<evidence type="ECO:0000256" key="5">
    <source>
        <dbReference type="ARBA" id="ARBA00023125"/>
    </source>
</evidence>
<dbReference type="OrthoDB" id="432970at2759"/>
<feature type="domain" description="MYND-type" evidence="9">
    <location>
        <begin position="1147"/>
        <end position="1189"/>
    </location>
</feature>
<dbReference type="GO" id="GO:0008270">
    <property type="term" value="F:zinc ion binding"/>
    <property type="evidence" value="ECO:0007669"/>
    <property type="project" value="UniProtKB-KW"/>
</dbReference>
<keyword evidence="3" id="KW-0862">Zinc</keyword>
<dbReference type="PANTHER" id="PTHR10237">
    <property type="entry name" value="DEFORMED EPIDERMAL AUTOREGULATORY FACTOR 1 HOMOLOG SUPPRESSIN"/>
    <property type="match status" value="1"/>
</dbReference>
<accession>A0A8E2E4X8</accession>